<dbReference type="RefSeq" id="WP_289410148.1">
    <property type="nucleotide sequence ID" value="NZ_JAUCDY010000003.1"/>
</dbReference>
<reference evidence="2 3" key="1">
    <citation type="submission" date="2023-06" db="EMBL/GenBank/DDBJ databases">
        <title>Thiopseudomonas sp. CY1220 draft genome sequence.</title>
        <authorList>
            <person name="Zhao G."/>
            <person name="An M."/>
        </authorList>
    </citation>
    <scope>NUCLEOTIDE SEQUENCE [LARGE SCALE GENOMIC DNA]</scope>
    <source>
        <strain evidence="2 3">CY1220</strain>
    </source>
</reference>
<dbReference type="InterPro" id="IPR050678">
    <property type="entry name" value="DNA_Partitioning_ATPase"/>
</dbReference>
<comment type="caution">
    <text evidence="2">The sequence shown here is derived from an EMBL/GenBank/DDBJ whole genome shotgun (WGS) entry which is preliminary data.</text>
</comment>
<evidence type="ECO:0000313" key="3">
    <source>
        <dbReference type="Proteomes" id="UP001241056"/>
    </source>
</evidence>
<dbReference type="Gene3D" id="3.40.50.300">
    <property type="entry name" value="P-loop containing nucleotide triphosphate hydrolases"/>
    <property type="match status" value="1"/>
</dbReference>
<dbReference type="Pfam" id="PF13614">
    <property type="entry name" value="AAA_31"/>
    <property type="match status" value="1"/>
</dbReference>
<evidence type="ECO:0000259" key="1">
    <source>
        <dbReference type="Pfam" id="PF13614"/>
    </source>
</evidence>
<dbReference type="InterPro" id="IPR025669">
    <property type="entry name" value="AAA_dom"/>
</dbReference>
<dbReference type="Proteomes" id="UP001241056">
    <property type="component" value="Unassembled WGS sequence"/>
</dbReference>
<evidence type="ECO:0000313" key="2">
    <source>
        <dbReference type="EMBL" id="MDM7857494.1"/>
    </source>
</evidence>
<dbReference type="CDD" id="cd02042">
    <property type="entry name" value="ParAB_family"/>
    <property type="match status" value="1"/>
</dbReference>
<proteinExistence type="predicted"/>
<name>A0ABT7SND2_9GAMM</name>
<dbReference type="EMBL" id="JAUCDY010000003">
    <property type="protein sequence ID" value="MDM7857494.1"/>
    <property type="molecule type" value="Genomic_DNA"/>
</dbReference>
<sequence length="269" mass="29715">MKVWAVANQKGGVGKTTTTVALAGLLADAGRRVLVVDLDPHGSLTSYFGYDPDTIEYSCYDLFAHGGKVPADLPDRIRVTTSHKNIDLFPSSTAVAVLERQSLGQDGMGLVLAKSLALLWDEYDFAILDNPPLLGILMVNALAASEHLIIPVQTEHLAIKGLERMVSTINMVNRSRKEKLPYTIVPTMFDRRTQASLSTLRNLRSNYAEHLWHAFIPIDTKLRDASQAGVVPSNYDKKSHSVLAYRSLLKFLLSQSISRSQERQGQKLA</sequence>
<dbReference type="SUPFAM" id="SSF52540">
    <property type="entry name" value="P-loop containing nucleoside triphosphate hydrolases"/>
    <property type="match status" value="1"/>
</dbReference>
<organism evidence="2 3">
    <name type="scientific">Thiopseudomonas acetoxidans</name>
    <dbReference type="NCBI Taxonomy" id="3041622"/>
    <lineage>
        <taxon>Bacteria</taxon>
        <taxon>Pseudomonadati</taxon>
        <taxon>Pseudomonadota</taxon>
        <taxon>Gammaproteobacteria</taxon>
        <taxon>Pseudomonadales</taxon>
        <taxon>Pseudomonadaceae</taxon>
        <taxon>Thiopseudomonas</taxon>
    </lineage>
</organism>
<dbReference type="InterPro" id="IPR027417">
    <property type="entry name" value="P-loop_NTPase"/>
</dbReference>
<protein>
    <submittedName>
        <fullName evidence="2">ParA family protein</fullName>
    </submittedName>
</protein>
<dbReference type="PANTHER" id="PTHR13696:SF69">
    <property type="entry name" value="PLASMID PARTITIONING PROTEIN-RELATED"/>
    <property type="match status" value="1"/>
</dbReference>
<dbReference type="PANTHER" id="PTHR13696">
    <property type="entry name" value="P-LOOP CONTAINING NUCLEOSIDE TRIPHOSPHATE HYDROLASE"/>
    <property type="match status" value="1"/>
</dbReference>
<gene>
    <name evidence="2" type="ORF">QEZ41_04290</name>
</gene>
<keyword evidence="3" id="KW-1185">Reference proteome</keyword>
<feature type="domain" description="AAA" evidence="1">
    <location>
        <begin position="1"/>
        <end position="180"/>
    </location>
</feature>
<accession>A0ABT7SND2</accession>